<dbReference type="STRING" id="683228.GA0070617_3566"/>
<dbReference type="InterPro" id="IPR050204">
    <property type="entry name" value="AraC_XylS_family_regulators"/>
</dbReference>
<dbReference type="Proteomes" id="UP000198937">
    <property type="component" value="Unassembled WGS sequence"/>
</dbReference>
<dbReference type="GO" id="GO:0003700">
    <property type="term" value="F:DNA-binding transcription factor activity"/>
    <property type="evidence" value="ECO:0007669"/>
    <property type="project" value="InterPro"/>
</dbReference>
<keyword evidence="3" id="KW-0804">Transcription</keyword>
<accession>A0A1C6UUN8</accession>
<organism evidence="6 7">
    <name type="scientific">Micromonospora yangpuensis</name>
    <dbReference type="NCBI Taxonomy" id="683228"/>
    <lineage>
        <taxon>Bacteria</taxon>
        <taxon>Bacillati</taxon>
        <taxon>Actinomycetota</taxon>
        <taxon>Actinomycetes</taxon>
        <taxon>Micromonosporales</taxon>
        <taxon>Micromonosporaceae</taxon>
        <taxon>Micromonospora</taxon>
    </lineage>
</organism>
<dbReference type="InterPro" id="IPR018060">
    <property type="entry name" value="HTH_AraC"/>
</dbReference>
<evidence type="ECO:0000256" key="3">
    <source>
        <dbReference type="ARBA" id="ARBA00023163"/>
    </source>
</evidence>
<feature type="region of interest" description="Disordered" evidence="4">
    <location>
        <begin position="1"/>
        <end position="22"/>
    </location>
</feature>
<dbReference type="SUPFAM" id="SSF46689">
    <property type="entry name" value="Homeodomain-like"/>
    <property type="match status" value="2"/>
</dbReference>
<dbReference type="InterPro" id="IPR018062">
    <property type="entry name" value="HTH_AraC-typ_CS"/>
</dbReference>
<dbReference type="RefSeq" id="WP_139135698.1">
    <property type="nucleotide sequence ID" value="NZ_BMMJ01000013.1"/>
</dbReference>
<dbReference type="PANTHER" id="PTHR46796:SF2">
    <property type="entry name" value="TRANSCRIPTIONAL REGULATORY PROTEIN"/>
    <property type="match status" value="1"/>
</dbReference>
<keyword evidence="2" id="KW-0238">DNA-binding</keyword>
<dbReference type="GO" id="GO:0043565">
    <property type="term" value="F:sequence-specific DNA binding"/>
    <property type="evidence" value="ECO:0007669"/>
    <property type="project" value="InterPro"/>
</dbReference>
<protein>
    <submittedName>
        <fullName evidence="6">Transcriptional regulator, AraC family</fullName>
    </submittedName>
</protein>
<dbReference type="EMBL" id="FMIA01000002">
    <property type="protein sequence ID" value="SCL57573.1"/>
    <property type="molecule type" value="Genomic_DNA"/>
</dbReference>
<keyword evidence="1" id="KW-0805">Transcription regulation</keyword>
<keyword evidence="7" id="KW-1185">Reference proteome</keyword>
<dbReference type="Pfam" id="PF12833">
    <property type="entry name" value="HTH_18"/>
    <property type="match status" value="1"/>
</dbReference>
<evidence type="ECO:0000256" key="4">
    <source>
        <dbReference type="SAM" id="MobiDB-lite"/>
    </source>
</evidence>
<sequence length="285" mass="29744">MSAAGTDQRRPGTPAGSPQQRAAVQRVVTALREHVEEPWTLNGMSRIAYLSPFHFNRVFRRVTGTPPGRFLSALRMARARHLLLSTGMTITDICTAVGYSSLGTFTTQFTEQVGMTPGRLRLVHAAYGQQQIGDLLAGSDRAPVPAVPVPGPAGRPRPAGGTVTGTVEAGPGPDRLILVGLFPGPVAQGAPVACTSRTGSGRFVLPDVPAGTFHLLATALPAQATVGQVMTDSSPADCWVGAGPRPVDVRPGERPEQERLALAPAASIDPPILSGLPLLHLTRAA</sequence>
<evidence type="ECO:0000313" key="7">
    <source>
        <dbReference type="Proteomes" id="UP000198937"/>
    </source>
</evidence>
<dbReference type="AlphaFoldDB" id="A0A1C6UUN8"/>
<dbReference type="PROSITE" id="PS00041">
    <property type="entry name" value="HTH_ARAC_FAMILY_1"/>
    <property type="match status" value="1"/>
</dbReference>
<dbReference type="PANTHER" id="PTHR46796">
    <property type="entry name" value="HTH-TYPE TRANSCRIPTIONAL ACTIVATOR RHAS-RELATED"/>
    <property type="match status" value="1"/>
</dbReference>
<reference evidence="6 7" key="1">
    <citation type="submission" date="2016-06" db="EMBL/GenBank/DDBJ databases">
        <authorList>
            <person name="Kjaerup R.B."/>
            <person name="Dalgaard T.S."/>
            <person name="Juul-Madsen H.R."/>
        </authorList>
    </citation>
    <scope>NUCLEOTIDE SEQUENCE [LARGE SCALE GENOMIC DNA]</scope>
    <source>
        <strain evidence="6 7">DSM 45577</strain>
    </source>
</reference>
<feature type="domain" description="HTH araC/xylS-type" evidence="5">
    <location>
        <begin position="25"/>
        <end position="123"/>
    </location>
</feature>
<evidence type="ECO:0000256" key="1">
    <source>
        <dbReference type="ARBA" id="ARBA00023015"/>
    </source>
</evidence>
<evidence type="ECO:0000313" key="6">
    <source>
        <dbReference type="EMBL" id="SCL57573.1"/>
    </source>
</evidence>
<dbReference type="PROSITE" id="PS01124">
    <property type="entry name" value="HTH_ARAC_FAMILY_2"/>
    <property type="match status" value="1"/>
</dbReference>
<name>A0A1C6UUN8_9ACTN</name>
<evidence type="ECO:0000259" key="5">
    <source>
        <dbReference type="PROSITE" id="PS01124"/>
    </source>
</evidence>
<dbReference type="Gene3D" id="1.10.10.60">
    <property type="entry name" value="Homeodomain-like"/>
    <property type="match status" value="2"/>
</dbReference>
<dbReference type="InterPro" id="IPR009057">
    <property type="entry name" value="Homeodomain-like_sf"/>
</dbReference>
<dbReference type="SMART" id="SM00342">
    <property type="entry name" value="HTH_ARAC"/>
    <property type="match status" value="1"/>
</dbReference>
<proteinExistence type="predicted"/>
<dbReference type="OrthoDB" id="9816011at2"/>
<gene>
    <name evidence="6" type="ORF">GA0070617_3566</name>
</gene>
<evidence type="ECO:0000256" key="2">
    <source>
        <dbReference type="ARBA" id="ARBA00023125"/>
    </source>
</evidence>